<keyword evidence="1" id="KW-0812">Transmembrane</keyword>
<evidence type="ECO:0000313" key="3">
    <source>
        <dbReference type="Proteomes" id="UP000030101"/>
    </source>
</evidence>
<dbReference type="EMBL" id="JQZV01000013">
    <property type="protein sequence ID" value="KGN91721.1"/>
    <property type="molecule type" value="Genomic_DNA"/>
</dbReference>
<sequence>MGTYKKHYLKMDRLARIITILTYVFIILLFVFLFPSGTFIAKASLVAILLFFGVLIFLAPIYIQRTPNSIVIGKLLHKKVIDLSSATIDQAPMDILEGAIRTCASGGIFGYWGYFYSKALGHFRLYITYRTGNLLIIHRSGKKPIVINDVF</sequence>
<evidence type="ECO:0008006" key="4">
    <source>
        <dbReference type="Google" id="ProtNLM"/>
    </source>
</evidence>
<protein>
    <recommendedName>
        <fullName evidence="4">Bacterial Pleckstrin homology domain-containing protein</fullName>
    </recommendedName>
</protein>
<keyword evidence="1" id="KW-0472">Membrane</keyword>
<evidence type="ECO:0000313" key="2">
    <source>
        <dbReference type="EMBL" id="KGN91721.1"/>
    </source>
</evidence>
<keyword evidence="3" id="KW-1185">Reference proteome</keyword>
<accession>A0ABR4XJ50</accession>
<evidence type="ECO:0000256" key="1">
    <source>
        <dbReference type="SAM" id="Phobius"/>
    </source>
</evidence>
<feature type="transmembrane region" description="Helical" evidence="1">
    <location>
        <begin position="40"/>
        <end position="63"/>
    </location>
</feature>
<feature type="transmembrane region" description="Helical" evidence="1">
    <location>
        <begin position="14"/>
        <end position="34"/>
    </location>
</feature>
<organism evidence="2 3">
    <name type="scientific">Porphyromonas canoris</name>
    <dbReference type="NCBI Taxonomy" id="36875"/>
    <lineage>
        <taxon>Bacteria</taxon>
        <taxon>Pseudomonadati</taxon>
        <taxon>Bacteroidota</taxon>
        <taxon>Bacteroidia</taxon>
        <taxon>Bacteroidales</taxon>
        <taxon>Porphyromonadaceae</taxon>
        <taxon>Porphyromonas</taxon>
    </lineage>
</organism>
<keyword evidence="1" id="KW-1133">Transmembrane helix</keyword>
<dbReference type="RefSeq" id="WP_036791108.1">
    <property type="nucleotide sequence ID" value="NZ_JQZV01000013.1"/>
</dbReference>
<name>A0ABR4XJ50_9PORP</name>
<comment type="caution">
    <text evidence="2">The sequence shown here is derived from an EMBL/GenBank/DDBJ whole genome shotgun (WGS) entry which is preliminary data.</text>
</comment>
<gene>
    <name evidence="2" type="ORF">HQ43_06380</name>
</gene>
<dbReference type="Proteomes" id="UP000030101">
    <property type="component" value="Unassembled WGS sequence"/>
</dbReference>
<proteinExistence type="predicted"/>
<reference evidence="2 3" key="1">
    <citation type="submission" date="2014-08" db="EMBL/GenBank/DDBJ databases">
        <title>Porphyromonas canoris strain:OH2762 Genome sequencing.</title>
        <authorList>
            <person name="Wallis C."/>
            <person name="Deusch O."/>
            <person name="O'Flynn C."/>
            <person name="Davis I."/>
            <person name="Jospin G."/>
            <person name="Darling A.E."/>
            <person name="Coil D.A."/>
            <person name="Alexiev A."/>
            <person name="Horsfall A."/>
            <person name="Kirkwood N."/>
            <person name="Harris S."/>
            <person name="Eisen J.A."/>
        </authorList>
    </citation>
    <scope>NUCLEOTIDE SEQUENCE [LARGE SCALE GENOMIC DNA]</scope>
    <source>
        <strain evidence="3">COT-108 OH2762</strain>
    </source>
</reference>